<evidence type="ECO:0000313" key="2">
    <source>
        <dbReference type="EMBL" id="AKF08375.1"/>
    </source>
</evidence>
<evidence type="ECO:0000313" key="3">
    <source>
        <dbReference type="Proteomes" id="UP000034883"/>
    </source>
</evidence>
<proteinExistence type="predicted"/>
<dbReference type="RefSeq" id="WP_053235527.1">
    <property type="nucleotide sequence ID" value="NZ_CP011125.1"/>
</dbReference>
<name>A0A0F6W603_9BACT</name>
<gene>
    <name evidence="2" type="ORF">DB32_005524</name>
</gene>
<evidence type="ECO:0000256" key="1">
    <source>
        <dbReference type="SAM" id="Phobius"/>
    </source>
</evidence>
<dbReference type="Proteomes" id="UP000034883">
    <property type="component" value="Chromosome"/>
</dbReference>
<keyword evidence="3" id="KW-1185">Reference proteome</keyword>
<accession>A0A0F6W603</accession>
<dbReference type="EMBL" id="CP011125">
    <property type="protein sequence ID" value="AKF08375.1"/>
    <property type="molecule type" value="Genomic_DNA"/>
</dbReference>
<dbReference type="KEGG" id="samy:DB32_005524"/>
<keyword evidence="1" id="KW-1133">Transmembrane helix</keyword>
<organism evidence="2 3">
    <name type="scientific">Sandaracinus amylolyticus</name>
    <dbReference type="NCBI Taxonomy" id="927083"/>
    <lineage>
        <taxon>Bacteria</taxon>
        <taxon>Pseudomonadati</taxon>
        <taxon>Myxococcota</taxon>
        <taxon>Polyangia</taxon>
        <taxon>Polyangiales</taxon>
        <taxon>Sandaracinaceae</taxon>
        <taxon>Sandaracinus</taxon>
    </lineage>
</organism>
<sequence length="202" mass="21058">MGGKAVATCVVIAAIVTIAAAERASAQEARALGVPVAPIAMIGEVAPGVARTRVHVTSSERGLVLYRVTRDVRAWEPPEDGDFERVCDAPCDIDVAPGAHRLTLGRGEDPPDPSYRALDIAQPAELELRYDDRRDVRTAGWITLGVGLDAGSLVLAGAMMAGQDEALATSLVVTGTIVMSVGVLVGLSLACLGDASDLRVRF</sequence>
<reference evidence="2 3" key="1">
    <citation type="submission" date="2015-03" db="EMBL/GenBank/DDBJ databases">
        <title>Genome assembly of Sandaracinus amylolyticus DSM 53668.</title>
        <authorList>
            <person name="Sharma G."/>
            <person name="Subramanian S."/>
        </authorList>
    </citation>
    <scope>NUCLEOTIDE SEQUENCE [LARGE SCALE GENOMIC DNA]</scope>
    <source>
        <strain evidence="2 3">DSM 53668</strain>
    </source>
</reference>
<keyword evidence="1" id="KW-0472">Membrane</keyword>
<dbReference type="AlphaFoldDB" id="A0A0F6W603"/>
<feature type="transmembrane region" description="Helical" evidence="1">
    <location>
        <begin position="139"/>
        <end position="161"/>
    </location>
</feature>
<feature type="transmembrane region" description="Helical" evidence="1">
    <location>
        <begin position="167"/>
        <end position="192"/>
    </location>
</feature>
<keyword evidence="1" id="KW-0812">Transmembrane</keyword>
<protein>
    <submittedName>
        <fullName evidence="2">Uncharacterized protein</fullName>
    </submittedName>
</protein>